<dbReference type="EMBL" id="JAMZIH010000187">
    <property type="protein sequence ID" value="KAJ1679771.1"/>
    <property type="molecule type" value="Genomic_DNA"/>
</dbReference>
<dbReference type="Proteomes" id="UP001145114">
    <property type="component" value="Unassembled WGS sequence"/>
</dbReference>
<feature type="non-terminal residue" evidence="1">
    <location>
        <position position="1"/>
    </location>
</feature>
<comment type="caution">
    <text evidence="1">The sequence shown here is derived from an EMBL/GenBank/DDBJ whole genome shotgun (WGS) entry which is preliminary data.</text>
</comment>
<sequence length="926" mass="102952">ADLETDHDDDDENGDEDRKDDLDEQLGEVDFDDPTAMDEKLWESSGDEDDGGEDDGSGRRESEQQVEKKASRGKKDQELVAAEEEADPTEADSHSEEKADANQQEEDGKCDAEDAEDAEDETEQEDADERPQDDANYPPPLADVEDAGEQFDLPDDLDLGEYDADKDDGERDNGPDDAMEIEDDDKDAGAEDNQASPKEDVNEGSDAHQEASQEEEEGDQEDVVPGRDELAPAEEGEKDQQVEEHEKAEEEDQLIKPEGDKEPEYPQDHEEPSPDDDAAKAEGEDEASDENEQQPHHPPPPDERPSQPNAYGVEADKGKPSGDSQPLVSTADNNSSGGSGGGHEERRQEESALPNNAQPAGGNSQGPDSHQPRSAADGAKQQQQESLSASDEAQELQDKDVNPLRSLSDAIEQWQRRLRISEHTQDGEANEGEGVGQVEEQQPAVDANVEYEFVKDEEKHTAVGMADAEDEEQLRHNDDEGWKDREQRQADAMEIEHQEQEESGKSAQQNDASASEARMHLLQSLNRDEGGEGQDPGQKHDDEAASEDQKATLQSAAVADQRALLEADSMELERESVNEDPHILRPEESHGAQRSLEELREELERLIAEWHSEGNDRDMQLAASLWQKYQQATHDLSMVLTEQLRLVLAPTLATQLRGDYRTGRRLNMKRIIPYIASQFKKDKIWLRRTKPSKRQYQVMIAVDDSKSMASGGSTRSVELAYEALALITSSLNHLEVGQISILSFGERVRLLHPFDATFDQSAGARVLQQFTFNQDKTNVAELLNTSIQIFNEAKQSASAAAINPDLWQLQLIISDGVCEDHPRLRQLVRAAVEHRIMMVFVVIDQLGRQQGKPAPTAGSNALPSDSIMNIQRVRYVTASDGRMVLKMDRYLDTFPFDYYVVLRDIQGLPGVLADALRQYFSLVGTD</sequence>
<gene>
    <name evidence="1" type="primary">MDN1_1</name>
    <name evidence="1" type="ORF">EV182_001359</name>
</gene>
<name>A0ACC1HVU0_9FUNG</name>
<evidence type="ECO:0000313" key="1">
    <source>
        <dbReference type="EMBL" id="KAJ1679771.1"/>
    </source>
</evidence>
<organism evidence="1 2">
    <name type="scientific">Spiromyces aspiralis</name>
    <dbReference type="NCBI Taxonomy" id="68401"/>
    <lineage>
        <taxon>Eukaryota</taxon>
        <taxon>Fungi</taxon>
        <taxon>Fungi incertae sedis</taxon>
        <taxon>Zoopagomycota</taxon>
        <taxon>Kickxellomycotina</taxon>
        <taxon>Kickxellomycetes</taxon>
        <taxon>Kickxellales</taxon>
        <taxon>Kickxellaceae</taxon>
        <taxon>Spiromyces</taxon>
    </lineage>
</organism>
<accession>A0ACC1HVU0</accession>
<reference evidence="1" key="1">
    <citation type="submission" date="2022-06" db="EMBL/GenBank/DDBJ databases">
        <title>Phylogenomic reconstructions and comparative analyses of Kickxellomycotina fungi.</title>
        <authorList>
            <person name="Reynolds N.K."/>
            <person name="Stajich J.E."/>
            <person name="Barry K."/>
            <person name="Grigoriev I.V."/>
            <person name="Crous P."/>
            <person name="Smith M.E."/>
        </authorList>
    </citation>
    <scope>NUCLEOTIDE SEQUENCE</scope>
    <source>
        <strain evidence="1">RSA 2271</strain>
    </source>
</reference>
<keyword evidence="2" id="KW-1185">Reference proteome</keyword>
<proteinExistence type="predicted"/>
<evidence type="ECO:0000313" key="2">
    <source>
        <dbReference type="Proteomes" id="UP001145114"/>
    </source>
</evidence>
<protein>
    <submittedName>
        <fullName evidence="1">AAA ATPase midasin</fullName>
    </submittedName>
</protein>